<comment type="caution">
    <text evidence="1">The sequence shown here is derived from an EMBL/GenBank/DDBJ whole genome shotgun (WGS) entry which is preliminary data.</text>
</comment>
<evidence type="ECO:0000313" key="1">
    <source>
        <dbReference type="EMBL" id="KVX03046.1"/>
    </source>
</evidence>
<proteinExistence type="predicted"/>
<dbReference type="RefSeq" id="WP_059743453.1">
    <property type="nucleotide sequence ID" value="NZ_LRDC01000001.1"/>
</dbReference>
<sequence>MNKINILESTPCEVLTSKRFNSDELAKSNQKNTESCPAEQDFKINICEDELDRELIKQRENSHEITIDIRDL</sequence>
<dbReference type="AlphaFoldDB" id="A0A106C2I4"/>
<gene>
    <name evidence="1" type="ORF">AWJ07_00245</name>
</gene>
<name>A0A106C2I4_SHEFR</name>
<dbReference type="Proteomes" id="UP000055702">
    <property type="component" value="Unassembled WGS sequence"/>
</dbReference>
<organism evidence="1">
    <name type="scientific">Shewanella frigidimarina</name>
    <dbReference type="NCBI Taxonomy" id="56812"/>
    <lineage>
        <taxon>Bacteria</taxon>
        <taxon>Pseudomonadati</taxon>
        <taxon>Pseudomonadota</taxon>
        <taxon>Gammaproteobacteria</taxon>
        <taxon>Alteromonadales</taxon>
        <taxon>Shewanellaceae</taxon>
        <taxon>Shewanella</taxon>
    </lineage>
</organism>
<reference evidence="1 2" key="1">
    <citation type="submission" date="2016-01" db="EMBL/GenBank/DDBJ databases">
        <title>Draft genome of the antarctic isolate Shewanella frigidimarina Ag06-30.</title>
        <authorList>
            <person name="Parmeciano Di Noto G."/>
            <person name="Vazquez S."/>
            <person name="Mac Cormack W."/>
            <person name="Iriarte A."/>
            <person name="Quiroga C."/>
        </authorList>
    </citation>
    <scope>NUCLEOTIDE SEQUENCE [LARGE SCALE GENOMIC DNA]</scope>
    <source>
        <strain evidence="1 2">Ag06-30</strain>
    </source>
</reference>
<protein>
    <submittedName>
        <fullName evidence="1">Uncharacterized protein</fullName>
    </submittedName>
</protein>
<evidence type="ECO:0000313" key="2">
    <source>
        <dbReference type="Proteomes" id="UP000055702"/>
    </source>
</evidence>
<accession>A0A106C2I4</accession>
<dbReference type="EMBL" id="LRDC01000001">
    <property type="protein sequence ID" value="KVX03046.1"/>
    <property type="molecule type" value="Genomic_DNA"/>
</dbReference>